<organism evidence="1 2">
    <name type="scientific">Candidatus Sulfuritelmatomonas gaucii</name>
    <dbReference type="NCBI Taxonomy" id="2043161"/>
    <lineage>
        <taxon>Bacteria</taxon>
        <taxon>Pseudomonadati</taxon>
        <taxon>Acidobacteriota</taxon>
        <taxon>Terriglobia</taxon>
        <taxon>Terriglobales</taxon>
        <taxon>Acidobacteriaceae</taxon>
        <taxon>Candidatus Sulfuritelmatomonas</taxon>
    </lineage>
</organism>
<accession>A0A2N9L3M4</accession>
<evidence type="ECO:0000313" key="1">
    <source>
        <dbReference type="EMBL" id="SPE17634.1"/>
    </source>
</evidence>
<sequence length="80" mass="8566">MLPGLDCAHSTCPVAAPLPATRAHQLPVSTLATHPLIQGLDPLVDLVPANLAARPDGAPPLRSTLERRFWVPVRSMQRVS</sequence>
<evidence type="ECO:0000313" key="2">
    <source>
        <dbReference type="Proteomes" id="UP000239735"/>
    </source>
</evidence>
<dbReference type="AlphaFoldDB" id="A0A2N9L3M4"/>
<reference evidence="2" key="1">
    <citation type="submission" date="2018-02" db="EMBL/GenBank/DDBJ databases">
        <authorList>
            <person name="Hausmann B."/>
        </authorList>
    </citation>
    <scope>NUCLEOTIDE SEQUENCE [LARGE SCALE GENOMIC DNA]</scope>
    <source>
        <strain evidence="2">Peat soil MAG SbA5</strain>
    </source>
</reference>
<protein>
    <submittedName>
        <fullName evidence="1">Uncharacterized protein</fullName>
    </submittedName>
</protein>
<dbReference type="EMBL" id="OKRB01000011">
    <property type="protein sequence ID" value="SPE17634.1"/>
    <property type="molecule type" value="Genomic_DNA"/>
</dbReference>
<name>A0A2N9L3M4_9BACT</name>
<proteinExistence type="predicted"/>
<gene>
    <name evidence="1" type="ORF">SBA5_1080013</name>
</gene>
<dbReference type="Proteomes" id="UP000239735">
    <property type="component" value="Unassembled WGS sequence"/>
</dbReference>